<dbReference type="GO" id="GO:0016301">
    <property type="term" value="F:kinase activity"/>
    <property type="evidence" value="ECO:0007669"/>
    <property type="project" value="UniProtKB-KW"/>
</dbReference>
<dbReference type="Pfam" id="PF00485">
    <property type="entry name" value="PRK"/>
    <property type="match status" value="1"/>
</dbReference>
<keyword evidence="2" id="KW-0808">Transferase</keyword>
<dbReference type="InterPro" id="IPR027417">
    <property type="entry name" value="P-loop_NTPase"/>
</dbReference>
<dbReference type="Gene3D" id="3.40.50.300">
    <property type="entry name" value="P-loop containing nucleotide triphosphate hydrolases"/>
    <property type="match status" value="1"/>
</dbReference>
<evidence type="ECO:0000313" key="2">
    <source>
        <dbReference type="EMBL" id="MCW4628716.1"/>
    </source>
</evidence>
<evidence type="ECO:0000313" key="3">
    <source>
        <dbReference type="Proteomes" id="UP001431181"/>
    </source>
</evidence>
<dbReference type="PANTHER" id="PTHR10285">
    <property type="entry name" value="URIDINE KINASE"/>
    <property type="match status" value="1"/>
</dbReference>
<sequence>MALVIGITGVSGSGKSRLCSLLAEGQDDKITVLCQDSFYNGCGSIDPDVYNFDDLSSLDLESLTLAIHNCKNRQQPNEIPVYDHSQHKRVGYRNLDPTHVVLVEGHMMFQDPGIRDAVDYLLYVDTDMDIAIVRRLKRDIAERGRDVNEVTSRYMRHVRQASLKTLEIRSKADFIIPNNKSFTNAANLLRSHIDFLLKRKRRQIGAFFYTETKKAAVITF</sequence>
<keyword evidence="3" id="KW-1185">Reference proteome</keyword>
<dbReference type="InterPro" id="IPR006083">
    <property type="entry name" value="PRK/URK"/>
</dbReference>
<gene>
    <name evidence="2" type="ORF">ONZ52_06855</name>
</gene>
<keyword evidence="2" id="KW-0418">Kinase</keyword>
<dbReference type="SUPFAM" id="SSF52540">
    <property type="entry name" value="P-loop containing nucleoside triphosphate hydrolases"/>
    <property type="match status" value="1"/>
</dbReference>
<name>A0ABT3KDV0_9GAMM</name>
<feature type="domain" description="Phosphoribulokinase/uridine kinase" evidence="1">
    <location>
        <begin position="4"/>
        <end position="177"/>
    </location>
</feature>
<dbReference type="PRINTS" id="PR00988">
    <property type="entry name" value="URIDINKINASE"/>
</dbReference>
<accession>A0ABT3KDV0</accession>
<proteinExistence type="predicted"/>
<reference evidence="2" key="1">
    <citation type="submission" date="2022-11" db="EMBL/GenBank/DDBJ databases">
        <title>Marinomonas sp. nov., isolated from marine algae.</title>
        <authorList>
            <person name="Choi D.G."/>
            <person name="Kim J.M."/>
            <person name="Lee J.K."/>
            <person name="Baek J.H."/>
            <person name="Jeon C.O."/>
        </authorList>
    </citation>
    <scope>NUCLEOTIDE SEQUENCE</scope>
    <source>
        <strain evidence="2">KJ51-3</strain>
    </source>
</reference>
<dbReference type="Proteomes" id="UP001431181">
    <property type="component" value="Unassembled WGS sequence"/>
</dbReference>
<comment type="caution">
    <text evidence="2">The sequence shown here is derived from an EMBL/GenBank/DDBJ whole genome shotgun (WGS) entry which is preliminary data.</text>
</comment>
<evidence type="ECO:0000259" key="1">
    <source>
        <dbReference type="Pfam" id="PF00485"/>
    </source>
</evidence>
<dbReference type="EMBL" id="JAPEUL010000006">
    <property type="protein sequence ID" value="MCW4628716.1"/>
    <property type="molecule type" value="Genomic_DNA"/>
</dbReference>
<protein>
    <submittedName>
        <fullName evidence="2">Uridine kinase</fullName>
    </submittedName>
</protein>
<organism evidence="2 3">
    <name type="scientific">Marinomonas rhodophyticola</name>
    <dbReference type="NCBI Taxonomy" id="2992803"/>
    <lineage>
        <taxon>Bacteria</taxon>
        <taxon>Pseudomonadati</taxon>
        <taxon>Pseudomonadota</taxon>
        <taxon>Gammaproteobacteria</taxon>
        <taxon>Oceanospirillales</taxon>
        <taxon>Oceanospirillaceae</taxon>
        <taxon>Marinomonas</taxon>
    </lineage>
</organism>
<dbReference type="RefSeq" id="WP_265217941.1">
    <property type="nucleotide sequence ID" value="NZ_JAPEUL010000006.1"/>
</dbReference>